<sequence length="312" mass="34859">MWIKALTSTFRILENCLLDIKTKEVVAILTTNDVPTAILAIHALRPFLESGFLDLLFTDEELAKTLLRPMADAVYAVFDRQSTYDGDDEDIESVVFSDEFSIDPDDLNPETALRYLKHYLNSITEPFTAIHKLTRRSALQRPMNAYLATLPEPVIEPVHIEQLKPDFIQSIIHRIDSSTDKFASSFLHNRLKTDAIVRKPALHAEAGMMAFACVSQPNELSAASRSKLEIDPESAEILTDVFSANEAAIGVSEACCWCCWRLHLWLREHTNNLRRPAPYVSCPKLLLVAVTPSSTLGILHSSASPSSSCEVF</sequence>
<dbReference type="EMBL" id="MU277272">
    <property type="protein sequence ID" value="KAI0056056.1"/>
    <property type="molecule type" value="Genomic_DNA"/>
</dbReference>
<keyword evidence="2" id="KW-1185">Reference proteome</keyword>
<dbReference type="Proteomes" id="UP000814140">
    <property type="component" value="Unassembled WGS sequence"/>
</dbReference>
<reference evidence="1" key="2">
    <citation type="journal article" date="2022" name="New Phytol.">
        <title>Evolutionary transition to the ectomycorrhizal habit in the genomes of a hyperdiverse lineage of mushroom-forming fungi.</title>
        <authorList>
            <person name="Looney B."/>
            <person name="Miyauchi S."/>
            <person name="Morin E."/>
            <person name="Drula E."/>
            <person name="Courty P.E."/>
            <person name="Kohler A."/>
            <person name="Kuo A."/>
            <person name="LaButti K."/>
            <person name="Pangilinan J."/>
            <person name="Lipzen A."/>
            <person name="Riley R."/>
            <person name="Andreopoulos W."/>
            <person name="He G."/>
            <person name="Johnson J."/>
            <person name="Nolan M."/>
            <person name="Tritt A."/>
            <person name="Barry K.W."/>
            <person name="Grigoriev I.V."/>
            <person name="Nagy L.G."/>
            <person name="Hibbett D."/>
            <person name="Henrissat B."/>
            <person name="Matheny P.B."/>
            <person name="Labbe J."/>
            <person name="Martin F.M."/>
        </authorList>
    </citation>
    <scope>NUCLEOTIDE SEQUENCE</scope>
    <source>
        <strain evidence="1">HHB10654</strain>
    </source>
</reference>
<name>A0ACB8SJT7_9AGAM</name>
<organism evidence="1 2">
    <name type="scientific">Artomyces pyxidatus</name>
    <dbReference type="NCBI Taxonomy" id="48021"/>
    <lineage>
        <taxon>Eukaryota</taxon>
        <taxon>Fungi</taxon>
        <taxon>Dikarya</taxon>
        <taxon>Basidiomycota</taxon>
        <taxon>Agaricomycotina</taxon>
        <taxon>Agaricomycetes</taxon>
        <taxon>Russulales</taxon>
        <taxon>Auriscalpiaceae</taxon>
        <taxon>Artomyces</taxon>
    </lineage>
</organism>
<comment type="caution">
    <text evidence="1">The sequence shown here is derived from an EMBL/GenBank/DDBJ whole genome shotgun (WGS) entry which is preliminary data.</text>
</comment>
<reference evidence="1" key="1">
    <citation type="submission" date="2021-03" db="EMBL/GenBank/DDBJ databases">
        <authorList>
            <consortium name="DOE Joint Genome Institute"/>
            <person name="Ahrendt S."/>
            <person name="Looney B.P."/>
            <person name="Miyauchi S."/>
            <person name="Morin E."/>
            <person name="Drula E."/>
            <person name="Courty P.E."/>
            <person name="Chicoki N."/>
            <person name="Fauchery L."/>
            <person name="Kohler A."/>
            <person name="Kuo A."/>
            <person name="Labutti K."/>
            <person name="Pangilinan J."/>
            <person name="Lipzen A."/>
            <person name="Riley R."/>
            <person name="Andreopoulos W."/>
            <person name="He G."/>
            <person name="Johnson J."/>
            <person name="Barry K.W."/>
            <person name="Grigoriev I.V."/>
            <person name="Nagy L."/>
            <person name="Hibbett D."/>
            <person name="Henrissat B."/>
            <person name="Matheny P.B."/>
            <person name="Labbe J."/>
            <person name="Martin F."/>
        </authorList>
    </citation>
    <scope>NUCLEOTIDE SEQUENCE</scope>
    <source>
        <strain evidence="1">HHB10654</strain>
    </source>
</reference>
<protein>
    <submittedName>
        <fullName evidence="1">Uncharacterized protein</fullName>
    </submittedName>
</protein>
<evidence type="ECO:0000313" key="1">
    <source>
        <dbReference type="EMBL" id="KAI0056056.1"/>
    </source>
</evidence>
<gene>
    <name evidence="1" type="ORF">BV25DRAFT_1656407</name>
</gene>
<proteinExistence type="predicted"/>
<accession>A0ACB8SJT7</accession>
<evidence type="ECO:0000313" key="2">
    <source>
        <dbReference type="Proteomes" id="UP000814140"/>
    </source>
</evidence>